<dbReference type="Proteomes" id="UP000887564">
    <property type="component" value="Unplaced"/>
</dbReference>
<dbReference type="InterPro" id="IPR050567">
    <property type="entry name" value="Mitochondrial_Carrier"/>
</dbReference>
<name>A0A914RS86_PAREQ</name>
<evidence type="ECO:0000256" key="3">
    <source>
        <dbReference type="ARBA" id="ARBA00022448"/>
    </source>
</evidence>
<evidence type="ECO:0000256" key="7">
    <source>
        <dbReference type="ARBA" id="ARBA00023128"/>
    </source>
</evidence>
<evidence type="ECO:0000256" key="4">
    <source>
        <dbReference type="ARBA" id="ARBA00022692"/>
    </source>
</evidence>
<keyword evidence="3" id="KW-0813">Transport</keyword>
<dbReference type="GO" id="GO:1902603">
    <property type="term" value="P:carnitine transmembrane transport"/>
    <property type="evidence" value="ECO:0007669"/>
    <property type="project" value="TreeGrafter"/>
</dbReference>
<keyword evidence="4 9" id="KW-0812">Transmembrane</keyword>
<dbReference type="GO" id="GO:0015227">
    <property type="term" value="F:O-acyl-L-carnitine transmembrane transporter activity"/>
    <property type="evidence" value="ECO:0007669"/>
    <property type="project" value="TreeGrafter"/>
</dbReference>
<evidence type="ECO:0000256" key="5">
    <source>
        <dbReference type="ARBA" id="ARBA00022737"/>
    </source>
</evidence>
<dbReference type="PANTHER" id="PTHR45624:SF4">
    <property type="entry name" value="CONGESTED-LIKE TRACHEA PROTEIN-RELATED"/>
    <property type="match status" value="1"/>
</dbReference>
<keyword evidence="6 9" id="KW-1133">Transmembrane helix</keyword>
<dbReference type="Gene3D" id="1.50.40.10">
    <property type="entry name" value="Mitochondrial carrier domain"/>
    <property type="match status" value="1"/>
</dbReference>
<evidence type="ECO:0000256" key="1">
    <source>
        <dbReference type="ARBA" id="ARBA00004225"/>
    </source>
</evidence>
<reference evidence="11" key="1">
    <citation type="submission" date="2022-11" db="UniProtKB">
        <authorList>
            <consortium name="WormBaseParasite"/>
        </authorList>
    </citation>
    <scope>IDENTIFICATION</scope>
</reference>
<feature type="transmembrane region" description="Helical" evidence="9">
    <location>
        <begin position="36"/>
        <end position="60"/>
    </location>
</feature>
<evidence type="ECO:0000256" key="8">
    <source>
        <dbReference type="ARBA" id="ARBA00023136"/>
    </source>
</evidence>
<keyword evidence="10" id="KW-1185">Reference proteome</keyword>
<dbReference type="PANTHER" id="PTHR45624">
    <property type="entry name" value="MITOCHONDRIAL BASIC AMINO ACIDS TRANSPORTER-RELATED"/>
    <property type="match status" value="1"/>
</dbReference>
<evidence type="ECO:0000256" key="9">
    <source>
        <dbReference type="SAM" id="Phobius"/>
    </source>
</evidence>
<protein>
    <submittedName>
        <fullName evidence="11">Uncharacterized protein</fullName>
    </submittedName>
</protein>
<dbReference type="SUPFAM" id="SSF103506">
    <property type="entry name" value="Mitochondrial carrier"/>
    <property type="match status" value="1"/>
</dbReference>
<keyword evidence="7" id="KW-0496">Mitochondrion</keyword>
<dbReference type="AlphaFoldDB" id="A0A914RS86"/>
<comment type="subcellular location">
    <subcellularLocation>
        <location evidence="1">Mitochondrion membrane</location>
        <topology evidence="1">Multi-pass membrane protein</topology>
    </subcellularLocation>
</comment>
<evidence type="ECO:0000256" key="2">
    <source>
        <dbReference type="ARBA" id="ARBA00006375"/>
    </source>
</evidence>
<dbReference type="Pfam" id="PF00153">
    <property type="entry name" value="Mito_carr"/>
    <property type="match status" value="1"/>
</dbReference>
<organism evidence="10 11">
    <name type="scientific">Parascaris equorum</name>
    <name type="common">Equine roundworm</name>
    <dbReference type="NCBI Taxonomy" id="6256"/>
    <lineage>
        <taxon>Eukaryota</taxon>
        <taxon>Metazoa</taxon>
        <taxon>Ecdysozoa</taxon>
        <taxon>Nematoda</taxon>
        <taxon>Chromadorea</taxon>
        <taxon>Rhabditida</taxon>
        <taxon>Spirurina</taxon>
        <taxon>Ascaridomorpha</taxon>
        <taxon>Ascaridoidea</taxon>
        <taxon>Ascarididae</taxon>
        <taxon>Parascaris</taxon>
    </lineage>
</organism>
<keyword evidence="5" id="KW-0677">Repeat</keyword>
<dbReference type="InterPro" id="IPR018108">
    <property type="entry name" value="MCP_transmembrane"/>
</dbReference>
<dbReference type="GO" id="GO:0031966">
    <property type="term" value="C:mitochondrial membrane"/>
    <property type="evidence" value="ECO:0007669"/>
    <property type="project" value="UniProtKB-SubCell"/>
</dbReference>
<proteinExistence type="inferred from homology"/>
<comment type="similarity">
    <text evidence="2">Belongs to the mitochondrial carrier (TC 2.A.29) family.</text>
</comment>
<evidence type="ECO:0000313" key="11">
    <source>
        <dbReference type="WBParaSite" id="PEQ_0000916201-mRNA-1"/>
    </source>
</evidence>
<dbReference type="GO" id="GO:0006839">
    <property type="term" value="P:mitochondrial transport"/>
    <property type="evidence" value="ECO:0007669"/>
    <property type="project" value="TreeGrafter"/>
</dbReference>
<sequence>MSSNVNYDIFKNFVAGGVGGTCCVATGHPFDTVKGMAAPIVGVSPLFAIYFGGCAFGRWLQRSSPEQEMTFIQNFNSGALAGVFTTVVMVPGERIKCLLQV</sequence>
<evidence type="ECO:0000313" key="10">
    <source>
        <dbReference type="Proteomes" id="UP000887564"/>
    </source>
</evidence>
<dbReference type="InterPro" id="IPR023395">
    <property type="entry name" value="MCP_dom_sf"/>
</dbReference>
<keyword evidence="8 9" id="KW-0472">Membrane</keyword>
<dbReference type="WBParaSite" id="PEQ_0000916201-mRNA-1">
    <property type="protein sequence ID" value="PEQ_0000916201-mRNA-1"/>
    <property type="gene ID" value="PEQ_0000916201"/>
</dbReference>
<accession>A0A914RS86</accession>
<evidence type="ECO:0000256" key="6">
    <source>
        <dbReference type="ARBA" id="ARBA00022989"/>
    </source>
</evidence>